<accession>A0A1F5NSC5</accession>
<evidence type="ECO:0000313" key="3">
    <source>
        <dbReference type="Proteomes" id="UP000177912"/>
    </source>
</evidence>
<evidence type="ECO:0000256" key="1">
    <source>
        <dbReference type="SAM" id="Phobius"/>
    </source>
</evidence>
<reference evidence="2 3" key="1">
    <citation type="journal article" date="2016" name="Nat. Commun.">
        <title>Thousands of microbial genomes shed light on interconnected biogeochemical processes in an aquifer system.</title>
        <authorList>
            <person name="Anantharaman K."/>
            <person name="Brown C.T."/>
            <person name="Hug L.A."/>
            <person name="Sharon I."/>
            <person name="Castelle C.J."/>
            <person name="Probst A.J."/>
            <person name="Thomas B.C."/>
            <person name="Singh A."/>
            <person name="Wilkins M.J."/>
            <person name="Karaoz U."/>
            <person name="Brodie E.L."/>
            <person name="Williams K.H."/>
            <person name="Hubbard S.S."/>
            <person name="Banfield J.F."/>
        </authorList>
    </citation>
    <scope>NUCLEOTIDE SEQUENCE [LARGE SCALE GENOMIC DNA]</scope>
</reference>
<dbReference type="EMBL" id="MFEI01000029">
    <property type="protein sequence ID" value="OGE80513.1"/>
    <property type="molecule type" value="Genomic_DNA"/>
</dbReference>
<dbReference type="Proteomes" id="UP000177912">
    <property type="component" value="Unassembled WGS sequence"/>
</dbReference>
<organism evidence="2 3">
    <name type="scientific">Candidatus Doudnabacteria bacterium RIFCSPHIGHO2_01_FULL_43_23</name>
    <dbReference type="NCBI Taxonomy" id="1817822"/>
    <lineage>
        <taxon>Bacteria</taxon>
        <taxon>Candidatus Doudnaibacteriota</taxon>
    </lineage>
</organism>
<feature type="transmembrane region" description="Helical" evidence="1">
    <location>
        <begin position="46"/>
        <end position="65"/>
    </location>
</feature>
<proteinExistence type="predicted"/>
<gene>
    <name evidence="2" type="ORF">A2826_01600</name>
</gene>
<evidence type="ECO:0000313" key="2">
    <source>
        <dbReference type="EMBL" id="OGE80513.1"/>
    </source>
</evidence>
<protein>
    <submittedName>
        <fullName evidence="2">Uncharacterized protein</fullName>
    </submittedName>
</protein>
<keyword evidence="1" id="KW-0812">Transmembrane</keyword>
<keyword evidence="1" id="KW-0472">Membrane</keyword>
<comment type="caution">
    <text evidence="2">The sequence shown here is derived from an EMBL/GenBank/DDBJ whole genome shotgun (WGS) entry which is preliminary data.</text>
</comment>
<sequence>MRFLLGILGIVAGIILLKYTPAIYRFFGQDPSAEKYLGSGGTYKFLKLFALGVVIFSLMYMLGFFQ</sequence>
<name>A0A1F5NSC5_9BACT</name>
<dbReference type="AlphaFoldDB" id="A0A1F5NSC5"/>
<keyword evidence="1" id="KW-1133">Transmembrane helix</keyword>